<gene>
    <name evidence="6" type="ORF">BXT86_06500</name>
</gene>
<dbReference type="InterPro" id="IPR003810">
    <property type="entry name" value="Mntp/YtaF"/>
</dbReference>
<accession>A0A1V4QDM2</accession>
<evidence type="ECO:0000256" key="5">
    <source>
        <dbReference type="SAM" id="Phobius"/>
    </source>
</evidence>
<name>A0A1V4QDM2_UNCW3</name>
<dbReference type="PANTHER" id="PTHR35529:SF1">
    <property type="entry name" value="MANGANESE EFFLUX PUMP MNTP-RELATED"/>
    <property type="match status" value="1"/>
</dbReference>
<evidence type="ECO:0000313" key="7">
    <source>
        <dbReference type="Proteomes" id="UP000191663"/>
    </source>
</evidence>
<evidence type="ECO:0000256" key="2">
    <source>
        <dbReference type="ARBA" id="ARBA00022692"/>
    </source>
</evidence>
<dbReference type="AlphaFoldDB" id="A0A1V4QDM2"/>
<feature type="non-terminal residue" evidence="6">
    <location>
        <position position="77"/>
    </location>
</feature>
<organism evidence="6 7">
    <name type="scientific">candidate division WOR-3 bacterium 4484_100</name>
    <dbReference type="NCBI Taxonomy" id="1936077"/>
    <lineage>
        <taxon>Bacteria</taxon>
        <taxon>Bacteria division WOR-3</taxon>
    </lineage>
</organism>
<dbReference type="EMBL" id="MUKB01000125">
    <property type="protein sequence ID" value="OPX17434.1"/>
    <property type="molecule type" value="Genomic_DNA"/>
</dbReference>
<protein>
    <submittedName>
        <fullName evidence="6">Manganese efflux pump MntP</fullName>
    </submittedName>
</protein>
<evidence type="ECO:0000256" key="1">
    <source>
        <dbReference type="ARBA" id="ARBA00022475"/>
    </source>
</evidence>
<dbReference type="PANTHER" id="PTHR35529">
    <property type="entry name" value="MANGANESE EFFLUX PUMP MNTP-RELATED"/>
    <property type="match status" value="1"/>
</dbReference>
<keyword evidence="4 5" id="KW-0472">Membrane</keyword>
<comment type="caution">
    <text evidence="6">The sequence shown here is derived from an EMBL/GenBank/DDBJ whole genome shotgun (WGS) entry which is preliminary data.</text>
</comment>
<dbReference type="Pfam" id="PF02659">
    <property type="entry name" value="Mntp"/>
    <property type="match status" value="1"/>
</dbReference>
<evidence type="ECO:0000313" key="6">
    <source>
        <dbReference type="EMBL" id="OPX17434.1"/>
    </source>
</evidence>
<keyword evidence="2 5" id="KW-0812">Transmembrane</keyword>
<evidence type="ECO:0000256" key="4">
    <source>
        <dbReference type="ARBA" id="ARBA00023136"/>
    </source>
</evidence>
<reference evidence="7" key="1">
    <citation type="submission" date="2017-01" db="EMBL/GenBank/DDBJ databases">
        <title>Novel pathways for hydrocarbon cycling and metabolic interdependencies in hydrothermal sediment communities.</title>
        <authorList>
            <person name="Dombrowski N."/>
            <person name="Seitz K."/>
            <person name="Teske A."/>
            <person name="Baker B."/>
        </authorList>
    </citation>
    <scope>NUCLEOTIDE SEQUENCE [LARGE SCALE GENOMIC DNA]</scope>
</reference>
<keyword evidence="1" id="KW-1003">Cell membrane</keyword>
<proteinExistence type="predicted"/>
<feature type="transmembrane region" description="Helical" evidence="5">
    <location>
        <begin position="25"/>
        <end position="44"/>
    </location>
</feature>
<evidence type="ECO:0000256" key="3">
    <source>
        <dbReference type="ARBA" id="ARBA00022989"/>
    </source>
</evidence>
<keyword evidence="3 5" id="KW-1133">Transmembrane helix</keyword>
<sequence length="77" mass="8648">MDAFAVSLAYGSAVIQHTPENTFKVAGFFGGFQAVMPLLGWFLGERFLSYISGFDHWVAFFLLVLVSGRMIYEAFKE</sequence>
<dbReference type="Proteomes" id="UP000191663">
    <property type="component" value="Unassembled WGS sequence"/>
</dbReference>
<feature type="transmembrane region" description="Helical" evidence="5">
    <location>
        <begin position="56"/>
        <end position="75"/>
    </location>
</feature>